<dbReference type="Proteomes" id="UP000037425">
    <property type="component" value="Unassembled WGS sequence"/>
</dbReference>
<organism evidence="2 3">
    <name type="scientific">Ensifer adhaerens</name>
    <name type="common">Sinorhizobium morelense</name>
    <dbReference type="NCBI Taxonomy" id="106592"/>
    <lineage>
        <taxon>Bacteria</taxon>
        <taxon>Pseudomonadati</taxon>
        <taxon>Pseudomonadota</taxon>
        <taxon>Alphaproteobacteria</taxon>
        <taxon>Hyphomicrobiales</taxon>
        <taxon>Rhizobiaceae</taxon>
        <taxon>Sinorhizobium/Ensifer group</taxon>
        <taxon>Ensifer</taxon>
    </lineage>
</organism>
<dbReference type="EMBL" id="LGAP01000044">
    <property type="protein sequence ID" value="KOF12962.1"/>
    <property type="molecule type" value="Genomic_DNA"/>
</dbReference>
<gene>
    <name evidence="2" type="ORF">AC244_32515</name>
</gene>
<feature type="transmembrane region" description="Helical" evidence="1">
    <location>
        <begin position="12"/>
        <end position="35"/>
    </location>
</feature>
<dbReference type="GO" id="GO:0004713">
    <property type="term" value="F:protein tyrosine kinase activity"/>
    <property type="evidence" value="ECO:0007669"/>
    <property type="project" value="TreeGrafter"/>
</dbReference>
<evidence type="ECO:0000256" key="1">
    <source>
        <dbReference type="SAM" id="Phobius"/>
    </source>
</evidence>
<dbReference type="AlphaFoldDB" id="A0A0L8BE86"/>
<name>A0A0L8BE86_ENSAD</name>
<proteinExistence type="predicted"/>
<evidence type="ECO:0000313" key="2">
    <source>
        <dbReference type="EMBL" id="KOF12962.1"/>
    </source>
</evidence>
<accession>A0A0L8BE86</accession>
<dbReference type="PANTHER" id="PTHR32309">
    <property type="entry name" value="TYROSINE-PROTEIN KINASE"/>
    <property type="match status" value="1"/>
</dbReference>
<dbReference type="InterPro" id="IPR050445">
    <property type="entry name" value="Bact_polysacc_biosynth/exp"/>
</dbReference>
<keyword evidence="1" id="KW-0472">Membrane</keyword>
<dbReference type="PANTHER" id="PTHR32309:SF13">
    <property type="entry name" value="FERRIC ENTEROBACTIN TRANSPORT PROTEIN FEPE"/>
    <property type="match status" value="1"/>
</dbReference>
<comment type="caution">
    <text evidence="2">The sequence shown here is derived from an EMBL/GenBank/DDBJ whole genome shotgun (WGS) entry which is preliminary data.</text>
</comment>
<feature type="transmembrane region" description="Helical" evidence="1">
    <location>
        <begin position="343"/>
        <end position="364"/>
    </location>
</feature>
<dbReference type="PATRIC" id="fig|106592.7.peg.5975"/>
<reference evidence="3" key="1">
    <citation type="submission" date="2015-07" db="EMBL/GenBank/DDBJ databases">
        <title>Whole genome sequence of an Ensifer adhaerens strain isolated from a cave pool in the Wind Cave National Park.</title>
        <authorList>
            <person name="Eng W.W.H."/>
            <person name="Gan H.M."/>
            <person name="Barton H.A."/>
            <person name="Savka M.A."/>
        </authorList>
    </citation>
    <scope>NUCLEOTIDE SEQUENCE [LARGE SCALE GENOMIC DNA]</scope>
    <source>
        <strain evidence="3">SD006</strain>
    </source>
</reference>
<dbReference type="GO" id="GO:0005886">
    <property type="term" value="C:plasma membrane"/>
    <property type="evidence" value="ECO:0007669"/>
    <property type="project" value="TreeGrafter"/>
</dbReference>
<keyword evidence="1" id="KW-1133">Transmembrane helix</keyword>
<evidence type="ECO:0008006" key="4">
    <source>
        <dbReference type="Google" id="ProtNLM"/>
    </source>
</evidence>
<sequence>MGVFFTKRNSLVCFVLFPSMIVAVYCFLIASGQYISETRMVVRTIGVSEQFDASEKREGRSIIGGDSLTQDSYIVANYLKSPQIVRRLDAEIGLRGFFLKDAIDTLSRLRREASFEDLYKYWLKQVDTYVDGPSGIIVFTVRAFSPEDSVVISSAALAAADEMIDKISEKAKNDLVTRGERDVMLRLDEYRNALDELRDYQNKTGILDPISSAKMANAIIAKLTEEKLGLTVALKSLEAAKAGDTARGRQLRRSIQALDEQIELRQNNVAGKKATNETQLSSSMTEFSRLETRRIVAQALYEATVRNLDTAKSAALKRTTFMAVFSNSHTPEQSEYPDRFSEWVIITAGLFTLWVTGTLIWMSIEDHRV</sequence>
<protein>
    <recommendedName>
        <fullName evidence="4">Capsular polysaccharide transport system permease protein</fullName>
    </recommendedName>
</protein>
<evidence type="ECO:0000313" key="3">
    <source>
        <dbReference type="Proteomes" id="UP000037425"/>
    </source>
</evidence>
<keyword evidence="1" id="KW-0812">Transmembrane</keyword>